<dbReference type="Gene3D" id="1.10.287.3610">
    <property type="match status" value="1"/>
</dbReference>
<feature type="binding site" evidence="16">
    <location>
        <position position="66"/>
    </location>
    <ligand>
        <name>substrate</name>
    </ligand>
</feature>
<dbReference type="GO" id="GO:0005524">
    <property type="term" value="F:ATP binding"/>
    <property type="evidence" value="ECO:0007669"/>
    <property type="project" value="UniProtKB-KW"/>
</dbReference>
<dbReference type="PANTHER" id="PTHR34299:SF1">
    <property type="entry name" value="DIACYLGLYCEROL KINASE"/>
    <property type="match status" value="1"/>
</dbReference>
<evidence type="ECO:0008006" key="22">
    <source>
        <dbReference type="Google" id="ProtNLM"/>
    </source>
</evidence>
<feature type="binding site" evidence="17">
    <location>
        <position position="13"/>
    </location>
    <ligand>
        <name>ATP</name>
        <dbReference type="ChEBI" id="CHEBI:30616"/>
    </ligand>
</feature>
<feature type="binding site" evidence="18">
    <location>
        <position position="25"/>
    </location>
    <ligand>
        <name>a divalent metal cation</name>
        <dbReference type="ChEBI" id="CHEBI:60240"/>
    </ligand>
</feature>
<organism evidence="20 21">
    <name type="scientific">Candidatus Woesebacteria bacterium RBG_16_42_24</name>
    <dbReference type="NCBI Taxonomy" id="1802485"/>
    <lineage>
        <taxon>Bacteria</taxon>
        <taxon>Candidatus Woeseibacteriota</taxon>
    </lineage>
</organism>
<keyword evidence="18" id="KW-0479">Metal-binding</keyword>
<keyword evidence="13" id="KW-0594">Phospholipid biosynthesis</keyword>
<evidence type="ECO:0000313" key="20">
    <source>
        <dbReference type="EMBL" id="OGM16017.1"/>
    </source>
</evidence>
<evidence type="ECO:0000256" key="11">
    <source>
        <dbReference type="ARBA" id="ARBA00023098"/>
    </source>
</evidence>
<feature type="binding site" evidence="18">
    <location>
        <position position="73"/>
    </location>
    <ligand>
        <name>a divalent metal cation</name>
        <dbReference type="ChEBI" id="CHEBI:60240"/>
    </ligand>
</feature>
<proteinExistence type="inferred from homology"/>
<evidence type="ECO:0000313" key="21">
    <source>
        <dbReference type="Proteomes" id="UP000177382"/>
    </source>
</evidence>
<dbReference type="EMBL" id="MGFX01000001">
    <property type="protein sequence ID" value="OGM16017.1"/>
    <property type="molecule type" value="Genomic_DNA"/>
</dbReference>
<keyword evidence="6 19" id="KW-0812">Transmembrane</keyword>
<keyword evidence="10 19" id="KW-1133">Transmembrane helix</keyword>
<evidence type="ECO:0000256" key="1">
    <source>
        <dbReference type="ARBA" id="ARBA00004651"/>
    </source>
</evidence>
<evidence type="ECO:0000256" key="12">
    <source>
        <dbReference type="ARBA" id="ARBA00023136"/>
    </source>
</evidence>
<feature type="active site" description="Proton acceptor" evidence="15">
    <location>
        <position position="66"/>
    </location>
</feature>
<gene>
    <name evidence="20" type="ORF">A2V97_04610</name>
</gene>
<feature type="transmembrane region" description="Helical" evidence="19">
    <location>
        <begin position="93"/>
        <end position="114"/>
    </location>
</feature>
<sequence>MRPQTSFFKSFYYAFEGIKTAFRDEPNFKIHSGIAILTLLFAMFLGFSATEWLLLLFTISFVLVVELINTSLEDTLNLINPEIHPLAKKAKDVMAAGVLVSAITSVAVGVALFLPKLISLLK</sequence>
<keyword evidence="9 17" id="KW-0067">ATP-binding</keyword>
<keyword evidence="7 17" id="KW-0547">Nucleotide-binding</keyword>
<evidence type="ECO:0000256" key="19">
    <source>
        <dbReference type="SAM" id="Phobius"/>
    </source>
</evidence>
<reference evidence="20 21" key="1">
    <citation type="journal article" date="2016" name="Nat. Commun.">
        <title>Thousands of microbial genomes shed light on interconnected biogeochemical processes in an aquifer system.</title>
        <authorList>
            <person name="Anantharaman K."/>
            <person name="Brown C.T."/>
            <person name="Hug L.A."/>
            <person name="Sharon I."/>
            <person name="Castelle C.J."/>
            <person name="Probst A.J."/>
            <person name="Thomas B.C."/>
            <person name="Singh A."/>
            <person name="Wilkins M.J."/>
            <person name="Karaoz U."/>
            <person name="Brodie E.L."/>
            <person name="Williams K.H."/>
            <person name="Hubbard S.S."/>
            <person name="Banfield J.F."/>
        </authorList>
    </citation>
    <scope>NUCLEOTIDE SEQUENCE [LARGE SCALE GENOMIC DNA]</scope>
</reference>
<evidence type="ECO:0000256" key="6">
    <source>
        <dbReference type="ARBA" id="ARBA00022692"/>
    </source>
</evidence>
<name>A0A1F7XLW8_9BACT</name>
<dbReference type="InterPro" id="IPR033717">
    <property type="entry name" value="UDPK"/>
</dbReference>
<feature type="binding site" evidence="17">
    <location>
        <position position="25"/>
    </location>
    <ligand>
        <name>ATP</name>
        <dbReference type="ChEBI" id="CHEBI:30616"/>
    </ligand>
</feature>
<evidence type="ECO:0000256" key="13">
    <source>
        <dbReference type="ARBA" id="ARBA00023209"/>
    </source>
</evidence>
<evidence type="ECO:0000256" key="7">
    <source>
        <dbReference type="ARBA" id="ARBA00022741"/>
    </source>
</evidence>
<feature type="binding site" evidence="17">
    <location>
        <begin position="91"/>
        <end position="92"/>
    </location>
    <ligand>
        <name>ATP</name>
        <dbReference type="ChEBI" id="CHEBI:30616"/>
    </ligand>
</feature>
<keyword evidence="11" id="KW-0443">Lipid metabolism</keyword>
<dbReference type="GO" id="GO:0016301">
    <property type="term" value="F:kinase activity"/>
    <property type="evidence" value="ECO:0007669"/>
    <property type="project" value="UniProtKB-KW"/>
</dbReference>
<keyword evidence="5" id="KW-0808">Transferase</keyword>
<evidence type="ECO:0000256" key="15">
    <source>
        <dbReference type="PIRSR" id="PIRSR600829-1"/>
    </source>
</evidence>
<dbReference type="GO" id="GO:0008654">
    <property type="term" value="P:phospholipid biosynthetic process"/>
    <property type="evidence" value="ECO:0007669"/>
    <property type="project" value="UniProtKB-KW"/>
</dbReference>
<evidence type="ECO:0000256" key="17">
    <source>
        <dbReference type="PIRSR" id="PIRSR600829-3"/>
    </source>
</evidence>
<comment type="similarity">
    <text evidence="2">Belongs to the bacterial diacylglycerol kinase family.</text>
</comment>
<dbReference type="GO" id="GO:0005886">
    <property type="term" value="C:plasma membrane"/>
    <property type="evidence" value="ECO:0007669"/>
    <property type="project" value="UniProtKB-SubCell"/>
</dbReference>
<keyword evidence="4" id="KW-0444">Lipid biosynthesis</keyword>
<evidence type="ECO:0000256" key="10">
    <source>
        <dbReference type="ARBA" id="ARBA00022989"/>
    </source>
</evidence>
<evidence type="ECO:0000256" key="14">
    <source>
        <dbReference type="ARBA" id="ARBA00023264"/>
    </source>
</evidence>
<dbReference type="Pfam" id="PF01219">
    <property type="entry name" value="DAGK_prokar"/>
    <property type="match status" value="1"/>
</dbReference>
<dbReference type="InterPro" id="IPR000829">
    <property type="entry name" value="DAGK"/>
</dbReference>
<keyword evidence="3" id="KW-1003">Cell membrane</keyword>
<dbReference type="AlphaFoldDB" id="A0A1F7XLW8"/>
<evidence type="ECO:0000256" key="8">
    <source>
        <dbReference type="ARBA" id="ARBA00022777"/>
    </source>
</evidence>
<comment type="caution">
    <text evidence="20">The sequence shown here is derived from an EMBL/GenBank/DDBJ whole genome shotgun (WGS) entry which is preliminary data.</text>
</comment>
<dbReference type="PANTHER" id="PTHR34299">
    <property type="entry name" value="DIACYLGLYCEROL KINASE"/>
    <property type="match status" value="1"/>
</dbReference>
<dbReference type="Proteomes" id="UP000177382">
    <property type="component" value="Unassembled WGS sequence"/>
</dbReference>
<evidence type="ECO:0000256" key="2">
    <source>
        <dbReference type="ARBA" id="ARBA00005967"/>
    </source>
</evidence>
<evidence type="ECO:0000256" key="5">
    <source>
        <dbReference type="ARBA" id="ARBA00022679"/>
    </source>
</evidence>
<keyword evidence="18" id="KW-0460">Magnesium</keyword>
<feature type="binding site" evidence="17">
    <location>
        <position position="73"/>
    </location>
    <ligand>
        <name>ATP</name>
        <dbReference type="ChEBI" id="CHEBI:30616"/>
    </ligand>
</feature>
<accession>A0A1F7XLW8</accession>
<evidence type="ECO:0000256" key="18">
    <source>
        <dbReference type="PIRSR" id="PIRSR600829-4"/>
    </source>
</evidence>
<evidence type="ECO:0000256" key="3">
    <source>
        <dbReference type="ARBA" id="ARBA00022475"/>
    </source>
</evidence>
<dbReference type="InterPro" id="IPR036945">
    <property type="entry name" value="DAGK_sf"/>
</dbReference>
<evidence type="ECO:0000256" key="16">
    <source>
        <dbReference type="PIRSR" id="PIRSR600829-2"/>
    </source>
</evidence>
<protein>
    <recommendedName>
        <fullName evidence="22">Diacylglycerol kinase</fullName>
    </recommendedName>
</protein>
<dbReference type="STRING" id="1802485.A2V97_04610"/>
<comment type="subcellular location">
    <subcellularLocation>
        <location evidence="1">Cell membrane</location>
        <topology evidence="1">Multi-pass membrane protein</topology>
    </subcellularLocation>
</comment>
<feature type="binding site" evidence="17">
    <location>
        <begin position="82"/>
        <end position="84"/>
    </location>
    <ligand>
        <name>ATP</name>
        <dbReference type="ChEBI" id="CHEBI:30616"/>
    </ligand>
</feature>
<keyword evidence="8" id="KW-0418">Kinase</keyword>
<feature type="transmembrane region" description="Helical" evidence="19">
    <location>
        <begin position="28"/>
        <end position="47"/>
    </location>
</feature>
<keyword evidence="12 19" id="KW-0472">Membrane</keyword>
<comment type="cofactor">
    <cofactor evidence="18">
        <name>Mg(2+)</name>
        <dbReference type="ChEBI" id="CHEBI:18420"/>
    </cofactor>
    <text evidence="18">Mn(2+), Zn(2+), Cd(2+) and Co(2+) support activity to lesser extents.</text>
</comment>
<dbReference type="GO" id="GO:0046872">
    <property type="term" value="F:metal ion binding"/>
    <property type="evidence" value="ECO:0007669"/>
    <property type="project" value="UniProtKB-KW"/>
</dbReference>
<evidence type="ECO:0000256" key="9">
    <source>
        <dbReference type="ARBA" id="ARBA00022840"/>
    </source>
</evidence>
<dbReference type="CDD" id="cd14265">
    <property type="entry name" value="UDPK_IM_like"/>
    <property type="match status" value="1"/>
</dbReference>
<keyword evidence="14" id="KW-1208">Phospholipid metabolism</keyword>
<evidence type="ECO:0000256" key="4">
    <source>
        <dbReference type="ARBA" id="ARBA00022516"/>
    </source>
</evidence>